<dbReference type="Pfam" id="PF04392">
    <property type="entry name" value="ABC_sub_bind"/>
    <property type="match status" value="1"/>
</dbReference>
<sequence length="387" mass="41866">MLAVSLLTTVAAPAWAIPGVPAPLPHNDILLQEDRLTLTRPVAPLLPPPALLESAQEDYAEVIRAIEAFPDVVVFPIQVAGPIVATTTRSLANKIAQVSGANAITVIYPDIGEPYRSVFAQIIDGIEAKAKGRVANFAVGPNVDVGELNNSLRRNDTRVVIALGRQGMKVASALDSNIGVVVGGVLTAQENETRNLQVNSLSPDPALLFSRLKGMMPKVRRVFTVYDPRQNAWMMRLAKEAARAQGLELEAYEAQDLRSAMHAYQEILAVADSSQDALWLPQDSTTVEDSSVMPLVLHESWTRNLAVFSSSFGHVRRGILFSLYPNNVELGRHLAGSALGFLSSGEKGMSGMVPLREVLMAINLRTAKHLGINTSRLHGSDMVFPEQ</sequence>
<dbReference type="Gene3D" id="3.40.50.2300">
    <property type="match status" value="1"/>
</dbReference>
<dbReference type="EMBL" id="AP019536">
    <property type="protein sequence ID" value="BBJ00613.1"/>
    <property type="molecule type" value="Genomic_DNA"/>
</dbReference>
<name>A0AAN1T182_9PROT</name>
<protein>
    <recommendedName>
        <fullName evidence="4">ABC transporter substrate-binding protein</fullName>
    </recommendedName>
</protein>
<proteinExistence type="predicted"/>
<dbReference type="InterPro" id="IPR007487">
    <property type="entry name" value="ABC_transpt-TYRBP-like"/>
</dbReference>
<evidence type="ECO:0000313" key="2">
    <source>
        <dbReference type="EMBL" id="BBJ00613.1"/>
    </source>
</evidence>
<feature type="signal peptide" evidence="1">
    <location>
        <begin position="1"/>
        <end position="16"/>
    </location>
</feature>
<evidence type="ECO:0000256" key="1">
    <source>
        <dbReference type="SAM" id="SignalP"/>
    </source>
</evidence>
<dbReference type="AlphaFoldDB" id="A0AAN1T182"/>
<evidence type="ECO:0000313" key="3">
    <source>
        <dbReference type="Proteomes" id="UP001319121"/>
    </source>
</evidence>
<dbReference type="KEGG" id="fku:FGKAn22_23050"/>
<organism evidence="2 3">
    <name type="scientific">Ferrigenium kumadai</name>
    <dbReference type="NCBI Taxonomy" id="1682490"/>
    <lineage>
        <taxon>Bacteria</taxon>
        <taxon>Pseudomonadati</taxon>
        <taxon>Pseudomonadota</taxon>
        <taxon>Betaproteobacteria</taxon>
        <taxon>Nitrosomonadales</taxon>
        <taxon>Gallionellaceae</taxon>
        <taxon>Ferrigenium</taxon>
    </lineage>
</organism>
<keyword evidence="1" id="KW-0732">Signal</keyword>
<feature type="chain" id="PRO_5042910423" description="ABC transporter substrate-binding protein" evidence="1">
    <location>
        <begin position="17"/>
        <end position="387"/>
    </location>
</feature>
<accession>A0AAN1T182</accession>
<evidence type="ECO:0008006" key="4">
    <source>
        <dbReference type="Google" id="ProtNLM"/>
    </source>
</evidence>
<dbReference type="PANTHER" id="PTHR35271:SF1">
    <property type="entry name" value="ABC TRANSPORTER, SUBSTRATE-BINDING LIPOPROTEIN"/>
    <property type="match status" value="1"/>
</dbReference>
<reference evidence="2 3" key="1">
    <citation type="submission" date="2019-03" db="EMBL/GenBank/DDBJ databases">
        <title>Complete genome sequence of Ferrigenium kumadai strain An22, a microaerophilic iron-oxidizing bacterium isolated from a paddy field soil.</title>
        <authorList>
            <person name="Watanabe T."/>
            <person name="Asakawa S."/>
        </authorList>
    </citation>
    <scope>NUCLEOTIDE SEQUENCE [LARGE SCALE GENOMIC DNA]</scope>
    <source>
        <strain evidence="2 3">An22</strain>
    </source>
</reference>
<gene>
    <name evidence="2" type="ORF">FGKAn22_23050</name>
</gene>
<keyword evidence="3" id="KW-1185">Reference proteome</keyword>
<dbReference type="PANTHER" id="PTHR35271">
    <property type="entry name" value="ABC TRANSPORTER, SUBSTRATE-BINDING LIPOPROTEIN-RELATED"/>
    <property type="match status" value="1"/>
</dbReference>
<dbReference type="RefSeq" id="WP_212785838.1">
    <property type="nucleotide sequence ID" value="NZ_AP019536.1"/>
</dbReference>
<dbReference type="Proteomes" id="UP001319121">
    <property type="component" value="Chromosome"/>
</dbReference>